<gene>
    <name evidence="2" type="ORF">J8273_3179</name>
</gene>
<dbReference type="AlphaFoldDB" id="A0A8J6AUU3"/>
<organism evidence="2 3">
    <name type="scientific">Carpediemonas membranifera</name>
    <dbReference type="NCBI Taxonomy" id="201153"/>
    <lineage>
        <taxon>Eukaryota</taxon>
        <taxon>Metamonada</taxon>
        <taxon>Carpediemonas-like organisms</taxon>
        <taxon>Carpediemonas</taxon>
    </lineage>
</organism>
<protein>
    <submittedName>
        <fullName evidence="2">Uncharacterized protein</fullName>
    </submittedName>
</protein>
<keyword evidence="3" id="KW-1185">Reference proteome</keyword>
<dbReference type="CDD" id="cd23767">
    <property type="entry name" value="IQCD"/>
    <property type="match status" value="1"/>
</dbReference>
<comment type="caution">
    <text evidence="2">The sequence shown here is derived from an EMBL/GenBank/DDBJ whole genome shotgun (WGS) entry which is preliminary data.</text>
</comment>
<evidence type="ECO:0000256" key="1">
    <source>
        <dbReference type="SAM" id="MobiDB-lite"/>
    </source>
</evidence>
<evidence type="ECO:0000313" key="2">
    <source>
        <dbReference type="EMBL" id="KAG9393050.1"/>
    </source>
</evidence>
<dbReference type="EMBL" id="JAHDYR010000025">
    <property type="protein sequence ID" value="KAG9393050.1"/>
    <property type="molecule type" value="Genomic_DNA"/>
</dbReference>
<feature type="region of interest" description="Disordered" evidence="1">
    <location>
        <begin position="660"/>
        <end position="686"/>
    </location>
</feature>
<proteinExistence type="predicted"/>
<accession>A0A8J6AUU3</accession>
<evidence type="ECO:0000313" key="3">
    <source>
        <dbReference type="Proteomes" id="UP000717585"/>
    </source>
</evidence>
<sequence>MEQEGLDEQIEDCKRHLDVYSTSMHLPLLPEGAETQTLNDLKQKLTQLDSELQSISSNVSVRTSRVIELSEMLPPLQQYHILLDHRFVLLDALIFATRRRNASADIDNEPQHEVDPGIGDSEIADARRIADTLASENRAYRLRETRFQLGPLLRRWNASGASLRPLALALQNELSQLEVSLAAHTPFARREWKNAQIKPDDLLYARRRAGIHRRVPDLPVGDPHTRYLSVVGARHQPSDWTWEEIQRVAQSLFADPNAANMRGGRGRKTAKKVVVVSSEDSALDDPDDEDDGASYVSRVTGMTLATAIEPGQVRSHDVEAELINGEQTQQARNLKAAESTQEPIDWPEEPEALEVDRTTVRDTDVAAAIMLNACAVREEDLSTELIELRTLTDTCDILLDQATKLERLLDNNRPMGAKSQRVGELIALQSSLLDHISRLQQQVKERRLRIRTLMTAATRARKDNLALQEMNAATRALNDRLRNEAKGELAAIDSCLLRARRLTKAIADMSDFNVPTQSGMDLTQTVSIVYSAWERLNRAATIVQAVYRGYRARAGKPCVPFVCETEPVVTEIADGGCSHSRAIGALTLVTPNCLVDFRKAFDELKASLVEIRTGVEEYLNGYRNNLEGMAKQIKDSNESVLCRRRITRFVQTIGGSQNNGIDEEVQVSEENSRERSAKGKRPTKKK</sequence>
<dbReference type="Proteomes" id="UP000717585">
    <property type="component" value="Unassembled WGS sequence"/>
</dbReference>
<name>A0A8J6AUU3_9EUKA</name>
<dbReference type="PROSITE" id="PS50096">
    <property type="entry name" value="IQ"/>
    <property type="match status" value="1"/>
</dbReference>
<reference evidence="2" key="1">
    <citation type="submission" date="2021-05" db="EMBL/GenBank/DDBJ databases">
        <title>A free-living protist that lacks canonical eukaryotic 1 DNA replication and segregation systems.</title>
        <authorList>
            <person name="Salas-Leiva D.E."/>
            <person name="Tromer E.C."/>
            <person name="Curtis B.A."/>
            <person name="Jerlstrom-Hultqvist J."/>
            <person name="Kolisko M."/>
            <person name="Yi Z."/>
            <person name="Salas-Leiva J.S."/>
            <person name="Gallot-Lavallee L."/>
            <person name="Kops G.J.P.L."/>
            <person name="Archibald J.M."/>
            <person name="Simpson A.G.B."/>
            <person name="Roger A.J."/>
        </authorList>
    </citation>
    <scope>NUCLEOTIDE SEQUENCE</scope>
    <source>
        <strain evidence="2">BICM</strain>
    </source>
</reference>